<name>A0A218YTI9_9HELO</name>
<comment type="caution">
    <text evidence="3">The sequence shown here is derived from an EMBL/GenBank/DDBJ whole genome shotgun (WGS) entry which is preliminary data.</text>
</comment>
<keyword evidence="2" id="KW-0812">Transmembrane</keyword>
<evidence type="ECO:0000256" key="2">
    <source>
        <dbReference type="SAM" id="Phobius"/>
    </source>
</evidence>
<reference evidence="3 4" key="1">
    <citation type="submission" date="2017-04" db="EMBL/GenBank/DDBJ databases">
        <title>Draft genome sequence of Marssonina coronaria NL1: causal agent of apple blotch.</title>
        <authorList>
            <person name="Cheng Q."/>
        </authorList>
    </citation>
    <scope>NUCLEOTIDE SEQUENCE [LARGE SCALE GENOMIC DNA]</scope>
    <source>
        <strain evidence="3 4">NL1</strain>
    </source>
</reference>
<evidence type="ECO:0000313" key="4">
    <source>
        <dbReference type="Proteomes" id="UP000242519"/>
    </source>
</evidence>
<keyword evidence="2" id="KW-1133">Transmembrane helix</keyword>
<protein>
    <recommendedName>
        <fullName evidence="5">MARVEL domain-containing protein</fullName>
    </recommendedName>
</protein>
<dbReference type="InParanoid" id="A0A218YTI9"/>
<feature type="transmembrane region" description="Helical" evidence="2">
    <location>
        <begin position="65"/>
        <end position="83"/>
    </location>
</feature>
<gene>
    <name evidence="3" type="ORF">B2J93_2893</name>
</gene>
<proteinExistence type="predicted"/>
<feature type="transmembrane region" description="Helical" evidence="2">
    <location>
        <begin position="95"/>
        <end position="120"/>
    </location>
</feature>
<dbReference type="EMBL" id="MZNU01000389">
    <property type="protein sequence ID" value="OWO98575.1"/>
    <property type="molecule type" value="Genomic_DNA"/>
</dbReference>
<dbReference type="OrthoDB" id="5342507at2759"/>
<keyword evidence="2" id="KW-0472">Membrane</keyword>
<accession>A0A218YTI9</accession>
<feature type="region of interest" description="Disordered" evidence="1">
    <location>
        <begin position="194"/>
        <end position="222"/>
    </location>
</feature>
<sequence length="222" mass="24380">MRGRNNNTTYDGTVTTTKPSLLQRLLRVFQFLSAFISLILFSVRLGKIITLSHHASTSNGAVEGILAAAVLYTLIAMVLRFLIKGTGSNGVRANWVEVLRFLFIIFDLLFVGAFIAVAVLTSPGRHGSSAPCRATRYMFFGDKVWRTPGKLNCNLPWGTFLLAILSTLLHAATAAWHALRDKRRVNNHEAVTAKEAHHENALHQDTTAAHVTGDGYNGQSHV</sequence>
<keyword evidence="4" id="KW-1185">Reference proteome</keyword>
<organism evidence="3 4">
    <name type="scientific">Diplocarpon coronariae</name>
    <dbReference type="NCBI Taxonomy" id="2795749"/>
    <lineage>
        <taxon>Eukaryota</taxon>
        <taxon>Fungi</taxon>
        <taxon>Dikarya</taxon>
        <taxon>Ascomycota</taxon>
        <taxon>Pezizomycotina</taxon>
        <taxon>Leotiomycetes</taxon>
        <taxon>Helotiales</taxon>
        <taxon>Drepanopezizaceae</taxon>
        <taxon>Diplocarpon</taxon>
    </lineage>
</organism>
<feature type="transmembrane region" description="Helical" evidence="2">
    <location>
        <begin position="157"/>
        <end position="179"/>
    </location>
</feature>
<evidence type="ECO:0000313" key="3">
    <source>
        <dbReference type="EMBL" id="OWO98575.1"/>
    </source>
</evidence>
<evidence type="ECO:0008006" key="5">
    <source>
        <dbReference type="Google" id="ProtNLM"/>
    </source>
</evidence>
<dbReference type="AlphaFoldDB" id="A0A218YTI9"/>
<dbReference type="Proteomes" id="UP000242519">
    <property type="component" value="Unassembled WGS sequence"/>
</dbReference>
<evidence type="ECO:0000256" key="1">
    <source>
        <dbReference type="SAM" id="MobiDB-lite"/>
    </source>
</evidence>
<feature type="transmembrane region" description="Helical" evidence="2">
    <location>
        <begin position="25"/>
        <end position="45"/>
    </location>
</feature>